<evidence type="ECO:0000313" key="6">
    <source>
        <dbReference type="Proteomes" id="UP001061958"/>
    </source>
</evidence>
<feature type="repeat" description="WD" evidence="3">
    <location>
        <begin position="285"/>
        <end position="326"/>
    </location>
</feature>
<dbReference type="GO" id="GO:0003723">
    <property type="term" value="F:RNA binding"/>
    <property type="evidence" value="ECO:0007669"/>
    <property type="project" value="TreeGrafter"/>
</dbReference>
<accession>A0A9C7UR44</accession>
<dbReference type="InterPro" id="IPR015943">
    <property type="entry name" value="WD40/YVTN_repeat-like_dom_sf"/>
</dbReference>
<gene>
    <name evidence="5" type="ORF">GpartN1_g4400.t1</name>
</gene>
<dbReference type="PROSITE" id="PS50082">
    <property type="entry name" value="WD_REPEATS_2"/>
    <property type="match status" value="2"/>
</dbReference>
<dbReference type="InterPro" id="IPR024977">
    <property type="entry name" value="Apc4-like_WD40_dom"/>
</dbReference>
<feature type="domain" description="Anaphase-promoting complex subunit 4-like WD40" evidence="4">
    <location>
        <begin position="258"/>
        <end position="340"/>
    </location>
</feature>
<keyword evidence="2" id="KW-0677">Repeat</keyword>
<name>A0A9C7UR44_9RHOD</name>
<dbReference type="InterPro" id="IPR051150">
    <property type="entry name" value="SWT21/TCAB1_mRNA_Telomere"/>
</dbReference>
<dbReference type="Pfam" id="PF12894">
    <property type="entry name" value="ANAPC4_WD40"/>
    <property type="match status" value="1"/>
</dbReference>
<keyword evidence="1 3" id="KW-0853">WD repeat</keyword>
<dbReference type="SUPFAM" id="SSF50978">
    <property type="entry name" value="WD40 repeat-like"/>
    <property type="match status" value="1"/>
</dbReference>
<evidence type="ECO:0000313" key="5">
    <source>
        <dbReference type="EMBL" id="GJQ12609.1"/>
    </source>
</evidence>
<reference evidence="5" key="2">
    <citation type="submission" date="2022-01" db="EMBL/GenBank/DDBJ databases">
        <authorList>
            <person name="Hirooka S."/>
            <person name="Miyagishima S.Y."/>
        </authorList>
    </citation>
    <scope>NUCLEOTIDE SEQUENCE</scope>
    <source>
        <strain evidence="5">NBRC 102759</strain>
    </source>
</reference>
<dbReference type="EMBL" id="BQMJ01000035">
    <property type="protein sequence ID" value="GJQ12609.1"/>
    <property type="molecule type" value="Genomic_DNA"/>
</dbReference>
<sequence length="408" mass="46446">MTAIEDDLQDTFLRQHPRQLPIAVAATKVSRWEEEPFYHLQRISFSPDGSRFVLVDVSKLVSLYFSPNDILNYDHFSHLHICKPFSRVLVGECVRDLDWFPLMDSDNAATCAFITCCKDLPVHLWDGNDGSYRCSYCAYNHCDELMSPYSIRFSTFGDSIFCGFHRRLCIFNTQRPGRDYVEYSLSSFRGQGPSLKGIVSTIDSKMDEPYDLALGSFSGVVGLGDYRIEHGTFLHTTMRAHNGGVTMVRFVPGSSTLLLAGARKDDDIVVWDIRNTNKVLYRLPRKSETNQRICFDIDNSGKFVCSGATDGMIRLWSLQSGRLLMSWYASRWSVSSVSWNPCFSFLASCSGQRCFPVDYSFWGSEQSSDSSSENIHESNWFSTSSNGQEEDHFVYRNKIAALWYLDSL</sequence>
<dbReference type="InterPro" id="IPR019775">
    <property type="entry name" value="WD40_repeat_CS"/>
</dbReference>
<evidence type="ECO:0000256" key="1">
    <source>
        <dbReference type="ARBA" id="ARBA00022574"/>
    </source>
</evidence>
<dbReference type="InterPro" id="IPR036322">
    <property type="entry name" value="WD40_repeat_dom_sf"/>
</dbReference>
<dbReference type="Proteomes" id="UP001061958">
    <property type="component" value="Unassembled WGS sequence"/>
</dbReference>
<proteinExistence type="predicted"/>
<reference evidence="5" key="1">
    <citation type="journal article" date="2022" name="Proc. Natl. Acad. Sci. U.S.A.">
        <title>Life cycle and functional genomics of the unicellular red alga Galdieria for elucidating algal and plant evolution and industrial use.</title>
        <authorList>
            <person name="Hirooka S."/>
            <person name="Itabashi T."/>
            <person name="Ichinose T.M."/>
            <person name="Onuma R."/>
            <person name="Fujiwara T."/>
            <person name="Yamashita S."/>
            <person name="Jong L.W."/>
            <person name="Tomita R."/>
            <person name="Iwane A.H."/>
            <person name="Miyagishima S.Y."/>
        </authorList>
    </citation>
    <scope>NUCLEOTIDE SEQUENCE</scope>
    <source>
        <strain evidence="5">NBRC 102759</strain>
    </source>
</reference>
<protein>
    <recommendedName>
        <fullName evidence="4">Anaphase-promoting complex subunit 4-like WD40 domain-containing protein</fullName>
    </recommendedName>
</protein>
<dbReference type="PANTHER" id="PTHR13211">
    <property type="entry name" value="TELOMERASE CAJAL BODY PROTEIN 1"/>
    <property type="match status" value="1"/>
</dbReference>
<evidence type="ECO:0000256" key="2">
    <source>
        <dbReference type="ARBA" id="ARBA00022737"/>
    </source>
</evidence>
<dbReference type="OrthoDB" id="239865at2759"/>
<dbReference type="AlphaFoldDB" id="A0A9C7UR44"/>
<dbReference type="SMART" id="SM00320">
    <property type="entry name" value="WD40"/>
    <property type="match status" value="4"/>
</dbReference>
<comment type="caution">
    <text evidence="5">The sequence shown here is derived from an EMBL/GenBank/DDBJ whole genome shotgun (WGS) entry which is preliminary data.</text>
</comment>
<dbReference type="PANTHER" id="PTHR13211:SF0">
    <property type="entry name" value="TELOMERASE CAJAL BODY PROTEIN 1"/>
    <property type="match status" value="1"/>
</dbReference>
<feature type="repeat" description="WD" evidence="3">
    <location>
        <begin position="238"/>
        <end position="281"/>
    </location>
</feature>
<dbReference type="Gene3D" id="2.130.10.10">
    <property type="entry name" value="YVTN repeat-like/Quinoprotein amine dehydrogenase"/>
    <property type="match status" value="2"/>
</dbReference>
<organism evidence="5 6">
    <name type="scientific">Galdieria partita</name>
    <dbReference type="NCBI Taxonomy" id="83374"/>
    <lineage>
        <taxon>Eukaryota</taxon>
        <taxon>Rhodophyta</taxon>
        <taxon>Bangiophyceae</taxon>
        <taxon>Galdieriales</taxon>
        <taxon>Galdieriaceae</taxon>
        <taxon>Galdieria</taxon>
    </lineage>
</organism>
<evidence type="ECO:0000256" key="3">
    <source>
        <dbReference type="PROSITE-ProRule" id="PRU00221"/>
    </source>
</evidence>
<keyword evidence="6" id="KW-1185">Reference proteome</keyword>
<dbReference type="PROSITE" id="PS00678">
    <property type="entry name" value="WD_REPEATS_1"/>
    <property type="match status" value="1"/>
</dbReference>
<dbReference type="InterPro" id="IPR001680">
    <property type="entry name" value="WD40_rpt"/>
</dbReference>
<dbReference type="GO" id="GO:0015030">
    <property type="term" value="C:Cajal body"/>
    <property type="evidence" value="ECO:0007669"/>
    <property type="project" value="TreeGrafter"/>
</dbReference>
<evidence type="ECO:0000259" key="4">
    <source>
        <dbReference type="Pfam" id="PF12894"/>
    </source>
</evidence>
<dbReference type="GO" id="GO:0030576">
    <property type="term" value="P:Cajal body organization"/>
    <property type="evidence" value="ECO:0007669"/>
    <property type="project" value="TreeGrafter"/>
</dbReference>